<feature type="compositionally biased region" description="Basic and acidic residues" evidence="1">
    <location>
        <begin position="22"/>
        <end position="46"/>
    </location>
</feature>
<evidence type="ECO:0000313" key="3">
    <source>
        <dbReference type="RefSeq" id="XP_033353111.1"/>
    </source>
</evidence>
<protein>
    <submittedName>
        <fullName evidence="3">Uncharacterized protein LOC117235323</fullName>
    </submittedName>
</protein>
<dbReference type="KEGG" id="bvk:117235323"/>
<dbReference type="RefSeq" id="XP_033353111.1">
    <property type="nucleotide sequence ID" value="XM_033497220.1"/>
</dbReference>
<dbReference type="AlphaFoldDB" id="A0A6J3KLJ7"/>
<reference evidence="3" key="1">
    <citation type="submission" date="2025-08" db="UniProtKB">
        <authorList>
            <consortium name="RefSeq"/>
        </authorList>
    </citation>
    <scope>IDENTIFICATION</scope>
    <source>
        <tissue evidence="3">Muscle</tissue>
    </source>
</reference>
<feature type="region of interest" description="Disordered" evidence="1">
    <location>
        <begin position="1"/>
        <end position="48"/>
    </location>
</feature>
<evidence type="ECO:0000256" key="1">
    <source>
        <dbReference type="SAM" id="MobiDB-lite"/>
    </source>
</evidence>
<keyword evidence="2" id="KW-1185">Reference proteome</keyword>
<dbReference type="GeneID" id="117235323"/>
<sequence>MPAQFVKSDAPKRAKLTQPESVAHKEHTSPSKDIEERSSTKDDYGKHTRHSLLIHGRLTAWWRGSAKRLQRMEKRKINWTSTMTRRCEKKRVELKGNLSTVSVISLPEN</sequence>
<proteinExistence type="predicted"/>
<evidence type="ECO:0000313" key="2">
    <source>
        <dbReference type="Proteomes" id="UP000504631"/>
    </source>
</evidence>
<accession>A0A6J3KLJ7</accession>
<gene>
    <name evidence="3" type="primary">LOC117235323</name>
</gene>
<dbReference type="Proteomes" id="UP000504631">
    <property type="component" value="Unplaced"/>
</dbReference>
<name>A0A6J3KLJ7_9HYME</name>
<organism evidence="2 3">
    <name type="scientific">Bombus vosnesenskii</name>
    <dbReference type="NCBI Taxonomy" id="207650"/>
    <lineage>
        <taxon>Eukaryota</taxon>
        <taxon>Metazoa</taxon>
        <taxon>Ecdysozoa</taxon>
        <taxon>Arthropoda</taxon>
        <taxon>Hexapoda</taxon>
        <taxon>Insecta</taxon>
        <taxon>Pterygota</taxon>
        <taxon>Neoptera</taxon>
        <taxon>Endopterygota</taxon>
        <taxon>Hymenoptera</taxon>
        <taxon>Apocrita</taxon>
        <taxon>Aculeata</taxon>
        <taxon>Apoidea</taxon>
        <taxon>Anthophila</taxon>
        <taxon>Apidae</taxon>
        <taxon>Bombus</taxon>
        <taxon>Pyrobombus</taxon>
    </lineage>
</organism>